<feature type="transmembrane region" description="Helical" evidence="1">
    <location>
        <begin position="130"/>
        <end position="151"/>
    </location>
</feature>
<evidence type="ECO:0000256" key="1">
    <source>
        <dbReference type="SAM" id="Phobius"/>
    </source>
</evidence>
<reference evidence="2 3" key="1">
    <citation type="journal article" date="2017" name="BMC Genomics">
        <title>Comparative genomic and phylogenomic analyses of the Bifidobacteriaceae family.</title>
        <authorList>
            <person name="Lugli G.A."/>
            <person name="Milani C."/>
            <person name="Turroni F."/>
            <person name="Duranti S."/>
            <person name="Mancabelli L."/>
            <person name="Mangifesta M."/>
            <person name="Ferrario C."/>
            <person name="Modesto M."/>
            <person name="Mattarelli P."/>
            <person name="Jiri K."/>
            <person name="van Sinderen D."/>
            <person name="Ventura M."/>
        </authorList>
    </citation>
    <scope>NUCLEOTIDE SEQUENCE [LARGE SCALE GENOMIC DNA]</scope>
    <source>
        <strain evidence="2 3">DSM 22924</strain>
    </source>
</reference>
<dbReference type="OrthoDB" id="3229065at2"/>
<feature type="transmembrane region" description="Helical" evidence="1">
    <location>
        <begin position="158"/>
        <end position="179"/>
    </location>
</feature>
<sequence>MFSNMVIAFQRSSRVSKWLVGVASLCCILYGVATVVFNTKGSVQEDTGGFIMTSAPVAITPFALMLFYLLSTHYGAFDLLRRDPRTEFYSNLCSVPCVSVLSSAANVVVFVFLEYVVYSHSLSLSDCSMLLLFGTRLFILAMTMCLIELLFICCGLPWGLTTSVLIGLIVVANFVLTVLPGDAVRVAFYFWYPIDDRSWSLALTQQIIPFIGLCLLLIFASLEAFEHKDHLGV</sequence>
<evidence type="ECO:0000313" key="2">
    <source>
        <dbReference type="EMBL" id="OZG50251.1"/>
    </source>
</evidence>
<gene>
    <name evidence="2" type="ORF">BOCO_0768</name>
</gene>
<dbReference type="Proteomes" id="UP000216004">
    <property type="component" value="Unassembled WGS sequence"/>
</dbReference>
<feature type="transmembrane region" description="Helical" evidence="1">
    <location>
        <begin position="49"/>
        <end position="71"/>
    </location>
</feature>
<protein>
    <submittedName>
        <fullName evidence="2">Beta-carotene 15,15'-monooxygenase</fullName>
    </submittedName>
</protein>
<dbReference type="GO" id="GO:0004497">
    <property type="term" value="F:monooxygenase activity"/>
    <property type="evidence" value="ECO:0007669"/>
    <property type="project" value="UniProtKB-KW"/>
</dbReference>
<dbReference type="AlphaFoldDB" id="A0A261ETR7"/>
<feature type="transmembrane region" description="Helical" evidence="1">
    <location>
        <begin position="199"/>
        <end position="220"/>
    </location>
</feature>
<evidence type="ECO:0000313" key="3">
    <source>
        <dbReference type="Proteomes" id="UP000216004"/>
    </source>
</evidence>
<keyword evidence="2" id="KW-0503">Monooxygenase</keyword>
<keyword evidence="2" id="KW-0560">Oxidoreductase</keyword>
<proteinExistence type="predicted"/>
<feature type="transmembrane region" description="Helical" evidence="1">
    <location>
        <begin position="92"/>
        <end position="118"/>
    </location>
</feature>
<dbReference type="EMBL" id="MWWS01000004">
    <property type="protein sequence ID" value="OZG50251.1"/>
    <property type="molecule type" value="Genomic_DNA"/>
</dbReference>
<keyword evidence="1" id="KW-0812">Transmembrane</keyword>
<organism evidence="2 3">
    <name type="scientific">Bombiscardovia coagulans</name>
    <dbReference type="NCBI Taxonomy" id="686666"/>
    <lineage>
        <taxon>Bacteria</taxon>
        <taxon>Bacillati</taxon>
        <taxon>Actinomycetota</taxon>
        <taxon>Actinomycetes</taxon>
        <taxon>Bifidobacteriales</taxon>
        <taxon>Bifidobacteriaceae</taxon>
        <taxon>Bombiscardovia</taxon>
    </lineage>
</organism>
<accession>A0A261ETR7</accession>
<dbReference type="RefSeq" id="WP_094722753.1">
    <property type="nucleotide sequence ID" value="NZ_MWWS01000004.1"/>
</dbReference>
<comment type="caution">
    <text evidence="2">The sequence shown here is derived from an EMBL/GenBank/DDBJ whole genome shotgun (WGS) entry which is preliminary data.</text>
</comment>
<keyword evidence="3" id="KW-1185">Reference proteome</keyword>
<keyword evidence="1" id="KW-0472">Membrane</keyword>
<name>A0A261ETR7_9BIFI</name>
<keyword evidence="1" id="KW-1133">Transmembrane helix</keyword>